<evidence type="ECO:0000313" key="1">
    <source>
        <dbReference type="EMBL" id="ANN76608.1"/>
    </source>
</evidence>
<dbReference type="Proteomes" id="UP000091926">
    <property type="component" value="Chromosome"/>
</dbReference>
<evidence type="ECO:0008006" key="3">
    <source>
        <dbReference type="Google" id="ProtNLM"/>
    </source>
</evidence>
<name>A0A193GAF1_9BORD</name>
<sequence length="174" mass="19286">MIALPARSPRRRSPRVAAGALLLAVLGGCADIATAPAGTPLAELESHYGKPSYTCTRPDGVRRAIWSQQPSGSYAWGTDLDSQGRAVGMEPLLTPKHFEVLRQGVWTPDAVRCEFGPPAQVRTAGLGEKHEVVWSYRYVLDQRWHSVMYVYLGPQGRQVTHYHSGPDDRYQRSE</sequence>
<organism evidence="1 2">
    <name type="scientific">Bordetella flabilis</name>
    <dbReference type="NCBI Taxonomy" id="463014"/>
    <lineage>
        <taxon>Bacteria</taxon>
        <taxon>Pseudomonadati</taxon>
        <taxon>Pseudomonadota</taxon>
        <taxon>Betaproteobacteria</taxon>
        <taxon>Burkholderiales</taxon>
        <taxon>Alcaligenaceae</taxon>
        <taxon>Bordetella</taxon>
    </lineage>
</organism>
<dbReference type="PROSITE" id="PS51257">
    <property type="entry name" value="PROKAR_LIPOPROTEIN"/>
    <property type="match status" value="1"/>
</dbReference>
<evidence type="ECO:0000313" key="2">
    <source>
        <dbReference type="Proteomes" id="UP000091926"/>
    </source>
</evidence>
<accession>A0A193GAF1</accession>
<dbReference type="AlphaFoldDB" id="A0A193GAF1"/>
<gene>
    <name evidence="1" type="ORF">BAU07_05285</name>
</gene>
<reference evidence="1 2" key="1">
    <citation type="submission" date="2016-06" db="EMBL/GenBank/DDBJ databases">
        <title>Complete genome sequences of Bordetella bronchialis and Bordetella flabilis.</title>
        <authorList>
            <person name="LiPuma J.J."/>
            <person name="Spilker T."/>
        </authorList>
    </citation>
    <scope>NUCLEOTIDE SEQUENCE [LARGE SCALE GENOMIC DNA]</scope>
    <source>
        <strain evidence="1 2">AU10664</strain>
    </source>
</reference>
<dbReference type="KEGG" id="bfz:BAU07_05285"/>
<proteinExistence type="predicted"/>
<dbReference type="EMBL" id="CP016172">
    <property type="protein sequence ID" value="ANN76608.1"/>
    <property type="molecule type" value="Genomic_DNA"/>
</dbReference>
<dbReference type="RefSeq" id="WP_066654743.1">
    <property type="nucleotide sequence ID" value="NZ_CP016172.1"/>
</dbReference>
<dbReference type="STRING" id="463014.BAU07_05285"/>
<protein>
    <recommendedName>
        <fullName evidence="3">Lipoprotein</fullName>
    </recommendedName>
</protein>
<keyword evidence="2" id="KW-1185">Reference proteome</keyword>